<evidence type="ECO:0000313" key="2">
    <source>
        <dbReference type="Proteomes" id="UP000004259"/>
    </source>
</evidence>
<accession>E9SAE6</accession>
<gene>
    <name evidence="1" type="ORF">CUS_4331</name>
</gene>
<dbReference type="eggNOG" id="COG3843">
    <property type="taxonomic scope" value="Bacteria"/>
</dbReference>
<feature type="non-terminal residue" evidence="1">
    <location>
        <position position="96"/>
    </location>
</feature>
<protein>
    <submittedName>
        <fullName evidence="1">Uncharacterized protein</fullName>
    </submittedName>
</protein>
<proteinExistence type="predicted"/>
<reference evidence="1 2" key="1">
    <citation type="submission" date="2011-02" db="EMBL/GenBank/DDBJ databases">
        <authorList>
            <person name="Nelson K.E."/>
            <person name="Sutton G."/>
            <person name="Torralba M."/>
            <person name="Durkin S."/>
            <person name="Harkins D."/>
            <person name="Montgomery R."/>
            <person name="Ziemer C."/>
            <person name="Klaassens E."/>
            <person name="Ocuiv P."/>
            <person name="Morrison M."/>
        </authorList>
    </citation>
    <scope>NUCLEOTIDE SEQUENCE [LARGE SCALE GENOMIC DNA]</scope>
    <source>
        <strain evidence="1 2">8</strain>
    </source>
</reference>
<comment type="caution">
    <text evidence="1">The sequence shown here is derived from an EMBL/GenBank/DDBJ whole genome shotgun (WGS) entry which is preliminary data.</text>
</comment>
<dbReference type="AlphaFoldDB" id="E9SAE6"/>
<evidence type="ECO:0000313" key="1">
    <source>
        <dbReference type="EMBL" id="EGC03750.1"/>
    </source>
</evidence>
<sequence>MTNFSHQVIKESEDFDDFLRKCADFGVLVEYNPDHKIDLKFMLAEQKERNPRAKMTRAKTLGWFYETETIKNRIAQYQGGWIYVPRTKIKERTVKV</sequence>
<dbReference type="EMBL" id="ADKM02000061">
    <property type="protein sequence ID" value="EGC03750.1"/>
    <property type="molecule type" value="Genomic_DNA"/>
</dbReference>
<name>E9SAE6_RUMAL</name>
<dbReference type="STRING" id="246199.CUS_4331"/>
<keyword evidence="2" id="KW-1185">Reference proteome</keyword>
<organism evidence="1 2">
    <name type="scientific">Ruminococcus albus 8</name>
    <dbReference type="NCBI Taxonomy" id="246199"/>
    <lineage>
        <taxon>Bacteria</taxon>
        <taxon>Bacillati</taxon>
        <taxon>Bacillota</taxon>
        <taxon>Clostridia</taxon>
        <taxon>Eubacteriales</taxon>
        <taxon>Oscillospiraceae</taxon>
        <taxon>Ruminococcus</taxon>
    </lineage>
</organism>
<dbReference type="Proteomes" id="UP000004259">
    <property type="component" value="Unassembled WGS sequence"/>
</dbReference>